<dbReference type="EMBL" id="CATNWA010015189">
    <property type="protein sequence ID" value="CAI9580447.1"/>
    <property type="molecule type" value="Genomic_DNA"/>
</dbReference>
<gene>
    <name evidence="1" type="ORF">SPARVUS_LOCUS9295024</name>
</gene>
<sequence length="95" mass="10539">MQRFSHMRSGHPAVTIRVPTLKMPVREDCTVLDRGTGKMTADLWGGRGSGYLNLTGTRSYFRRVFFLSYLFLYPAARCLPGFCSVGACRTAGCPV</sequence>
<proteinExistence type="predicted"/>
<name>A0ABN9EAC5_9NEOB</name>
<reference evidence="1" key="1">
    <citation type="submission" date="2023-05" db="EMBL/GenBank/DDBJ databases">
        <authorList>
            <person name="Stuckert A."/>
        </authorList>
    </citation>
    <scope>NUCLEOTIDE SEQUENCE</scope>
</reference>
<comment type="caution">
    <text evidence="1">The sequence shown here is derived from an EMBL/GenBank/DDBJ whole genome shotgun (WGS) entry which is preliminary data.</text>
</comment>
<dbReference type="Proteomes" id="UP001162483">
    <property type="component" value="Unassembled WGS sequence"/>
</dbReference>
<evidence type="ECO:0000313" key="1">
    <source>
        <dbReference type="EMBL" id="CAI9580447.1"/>
    </source>
</evidence>
<protein>
    <submittedName>
        <fullName evidence="1">Uncharacterized protein</fullName>
    </submittedName>
</protein>
<evidence type="ECO:0000313" key="2">
    <source>
        <dbReference type="Proteomes" id="UP001162483"/>
    </source>
</evidence>
<keyword evidence="2" id="KW-1185">Reference proteome</keyword>
<feature type="non-terminal residue" evidence="1">
    <location>
        <position position="95"/>
    </location>
</feature>
<organism evidence="1 2">
    <name type="scientific">Staurois parvus</name>
    <dbReference type="NCBI Taxonomy" id="386267"/>
    <lineage>
        <taxon>Eukaryota</taxon>
        <taxon>Metazoa</taxon>
        <taxon>Chordata</taxon>
        <taxon>Craniata</taxon>
        <taxon>Vertebrata</taxon>
        <taxon>Euteleostomi</taxon>
        <taxon>Amphibia</taxon>
        <taxon>Batrachia</taxon>
        <taxon>Anura</taxon>
        <taxon>Neobatrachia</taxon>
        <taxon>Ranoidea</taxon>
        <taxon>Ranidae</taxon>
        <taxon>Staurois</taxon>
    </lineage>
</organism>
<accession>A0ABN9EAC5</accession>